<accession>A0A7Y9IB98</accession>
<dbReference type="EMBL" id="JACCBU010000001">
    <property type="protein sequence ID" value="NYE73401.1"/>
    <property type="molecule type" value="Genomic_DNA"/>
</dbReference>
<gene>
    <name evidence="1" type="ORF">BKA15_004730</name>
</gene>
<name>A0A7Y9IB98_9ACTN</name>
<protein>
    <recommendedName>
        <fullName evidence="3">DUF4157 domain-containing protein</fullName>
    </recommendedName>
</protein>
<proteinExistence type="predicted"/>
<evidence type="ECO:0000313" key="2">
    <source>
        <dbReference type="Proteomes" id="UP000569914"/>
    </source>
</evidence>
<reference evidence="1 2" key="1">
    <citation type="submission" date="2020-07" db="EMBL/GenBank/DDBJ databases">
        <title>Sequencing the genomes of 1000 actinobacteria strains.</title>
        <authorList>
            <person name="Klenk H.-P."/>
        </authorList>
    </citation>
    <scope>NUCLEOTIDE SEQUENCE [LARGE SCALE GENOMIC DNA]</scope>
    <source>
        <strain evidence="1 2">DSM 22083</strain>
    </source>
</reference>
<dbReference type="AlphaFoldDB" id="A0A7Y9IB98"/>
<evidence type="ECO:0000313" key="1">
    <source>
        <dbReference type="EMBL" id="NYE73401.1"/>
    </source>
</evidence>
<dbReference type="Proteomes" id="UP000569914">
    <property type="component" value="Unassembled WGS sequence"/>
</dbReference>
<organism evidence="1 2">
    <name type="scientific">Microlunatus parietis</name>
    <dbReference type="NCBI Taxonomy" id="682979"/>
    <lineage>
        <taxon>Bacteria</taxon>
        <taxon>Bacillati</taxon>
        <taxon>Actinomycetota</taxon>
        <taxon>Actinomycetes</taxon>
        <taxon>Propionibacteriales</taxon>
        <taxon>Propionibacteriaceae</taxon>
        <taxon>Microlunatus</taxon>
    </lineage>
</organism>
<comment type="caution">
    <text evidence="1">The sequence shown here is derived from an EMBL/GenBank/DDBJ whole genome shotgun (WGS) entry which is preliminary data.</text>
</comment>
<evidence type="ECO:0008006" key="3">
    <source>
        <dbReference type="Google" id="ProtNLM"/>
    </source>
</evidence>
<dbReference type="RefSeq" id="WP_179754859.1">
    <property type="nucleotide sequence ID" value="NZ_JACCBU010000001.1"/>
</dbReference>
<sequence>MELRFHLRRIGNAINLSTPFGLLAARIGGARVSAGPRGLLLAEGYRLGFPYAAAFTVGNVLIARDSWDEQVRRNPRLLEHEEGHTWQWLNCLGLPFLLAYSACLGWSMLRTGDRALGNFFERQAGLESGGYLPEPVD</sequence>
<keyword evidence="2" id="KW-1185">Reference proteome</keyword>